<dbReference type="EMBL" id="JAFIRR010000084">
    <property type="protein sequence ID" value="MCO6417190.1"/>
    <property type="molecule type" value="Genomic_DNA"/>
</dbReference>
<feature type="compositionally biased region" description="Low complexity" evidence="1">
    <location>
        <begin position="31"/>
        <end position="40"/>
    </location>
</feature>
<accession>A0ABT1D7F5</accession>
<dbReference type="RefSeq" id="WP_252953819.1">
    <property type="nucleotide sequence ID" value="NZ_JAFIRR010000084.1"/>
</dbReference>
<evidence type="ECO:0000256" key="1">
    <source>
        <dbReference type="SAM" id="MobiDB-lite"/>
    </source>
</evidence>
<organism evidence="2 3">
    <name type="scientific">Siccirubricoccus soli</name>
    <dbReference type="NCBI Taxonomy" id="2899147"/>
    <lineage>
        <taxon>Bacteria</taxon>
        <taxon>Pseudomonadati</taxon>
        <taxon>Pseudomonadota</taxon>
        <taxon>Alphaproteobacteria</taxon>
        <taxon>Acetobacterales</taxon>
        <taxon>Roseomonadaceae</taxon>
        <taxon>Siccirubricoccus</taxon>
    </lineage>
</organism>
<feature type="compositionally biased region" description="Basic and acidic residues" evidence="1">
    <location>
        <begin position="1"/>
        <end position="13"/>
    </location>
</feature>
<dbReference type="Proteomes" id="UP001523392">
    <property type="component" value="Unassembled WGS sequence"/>
</dbReference>
<evidence type="ECO:0000313" key="2">
    <source>
        <dbReference type="EMBL" id="MCO6417190.1"/>
    </source>
</evidence>
<protein>
    <submittedName>
        <fullName evidence="2">Uncharacterized protein</fullName>
    </submittedName>
</protein>
<gene>
    <name evidence="2" type="ORF">JYK14_13600</name>
</gene>
<comment type="caution">
    <text evidence="2">The sequence shown here is derived from an EMBL/GenBank/DDBJ whole genome shotgun (WGS) entry which is preliminary data.</text>
</comment>
<sequence>MPAPRGEVEERQRAVGIAPPEARERRELEELNALSRQLAPPGTPLPAPDLPSRR</sequence>
<evidence type="ECO:0000313" key="3">
    <source>
        <dbReference type="Proteomes" id="UP001523392"/>
    </source>
</evidence>
<feature type="region of interest" description="Disordered" evidence="1">
    <location>
        <begin position="1"/>
        <end position="54"/>
    </location>
</feature>
<keyword evidence="3" id="KW-1185">Reference proteome</keyword>
<reference evidence="2 3" key="1">
    <citation type="submission" date="2021-12" db="EMBL/GenBank/DDBJ databases">
        <title>Siccirubricoccus leaddurans sp. nov., a high concentration Zn2+ tolerance bacterium.</title>
        <authorList>
            <person name="Cao Y."/>
        </authorList>
    </citation>
    <scope>NUCLEOTIDE SEQUENCE [LARGE SCALE GENOMIC DNA]</scope>
    <source>
        <strain evidence="2 3">KC 17139</strain>
    </source>
</reference>
<name>A0ABT1D7F5_9PROT</name>
<proteinExistence type="predicted"/>
<feature type="compositionally biased region" description="Pro residues" evidence="1">
    <location>
        <begin position="41"/>
        <end position="54"/>
    </location>
</feature>